<dbReference type="SUPFAM" id="SSF89260">
    <property type="entry name" value="Collagen-binding domain"/>
    <property type="match status" value="4"/>
</dbReference>
<organism evidence="3 4">
    <name type="scientific">Heyndrickxia vini</name>
    <dbReference type="NCBI Taxonomy" id="1476025"/>
    <lineage>
        <taxon>Bacteria</taxon>
        <taxon>Bacillati</taxon>
        <taxon>Bacillota</taxon>
        <taxon>Bacilli</taxon>
        <taxon>Bacillales</taxon>
        <taxon>Bacillaceae</taxon>
        <taxon>Heyndrickxia</taxon>
    </lineage>
</organism>
<dbReference type="InterPro" id="IPR007280">
    <property type="entry name" value="Peptidase_C_arc/bac"/>
</dbReference>
<evidence type="ECO:0000313" key="3">
    <source>
        <dbReference type="EMBL" id="QQZ10018.1"/>
    </source>
</evidence>
<dbReference type="RefSeq" id="WP_202778967.1">
    <property type="nucleotide sequence ID" value="NZ_CP065425.1"/>
</dbReference>
<dbReference type="Pfam" id="PF04151">
    <property type="entry name" value="PPC"/>
    <property type="match status" value="4"/>
</dbReference>
<dbReference type="Gene3D" id="2.60.120.380">
    <property type="match status" value="4"/>
</dbReference>
<dbReference type="Proteomes" id="UP000595691">
    <property type="component" value="Chromosome"/>
</dbReference>
<keyword evidence="4" id="KW-1185">Reference proteome</keyword>
<evidence type="ECO:0000259" key="1">
    <source>
        <dbReference type="Pfam" id="PF04151"/>
    </source>
</evidence>
<feature type="domain" description="Bacterial Ig" evidence="2">
    <location>
        <begin position="515"/>
        <end position="590"/>
    </location>
</feature>
<dbReference type="EMBL" id="CP065425">
    <property type="protein sequence ID" value="QQZ10018.1"/>
    <property type="molecule type" value="Genomic_DNA"/>
</dbReference>
<evidence type="ECO:0000259" key="2">
    <source>
        <dbReference type="Pfam" id="PF17936"/>
    </source>
</evidence>
<dbReference type="Gene3D" id="2.60.40.10">
    <property type="entry name" value="Immunoglobulins"/>
    <property type="match status" value="1"/>
</dbReference>
<sequence length="590" mass="66069">MNKRCRQLIAVVFSFIMLLGIVPSLAMKASADTGNQESEPNDTLEYANELMNGTYKYGKISSDTDVDWYGINVLEEGDIRATLEELPLDYELQLYDQNGNEITSSTRSGTNSEVINFIAREPGKYFLKVVGSYGDYSTTRSYKIKVTYPSEQPQFNAAFEPNDTKENAYPIRSGTPYRAKIETSVDRDFYKIQAKTEGQIRVTLENLPFDYELYLYDAAGEEVSSSRHGGTDPEVINFYTRESGTFYVAVIPSGENYSTSSSYTLKAFFPSNVQFGAAMEPNDIKEQAFPVASGKKYSAKIETMTDVDYYKITAEKEGTIYARLERLPYDYEIQLLDRNGDEVAYSTRGSSTSEKISYYVREPGVYYLLVYPYNGAYSSTFSYNLQVTYPTKKVTHASNFEPNDTLESAYIVKSRTNYAQLIDSPVDIDWYAFKGTAGKKARISLTSLPFDYELYLYDRYGTEISSSTSGGTTSEYIDFAISKTAYYYVLVRPSGENYSTSKKYNLKVVYGPVPAPKVNKITTKTTKVTGTAASGLRVYVKKGSKVLGTSTVAKGKYAVKIPKQKKKTVLTIVARDEAGNYSSAVKTTVK</sequence>
<proteinExistence type="predicted"/>
<dbReference type="InterPro" id="IPR013783">
    <property type="entry name" value="Ig-like_fold"/>
</dbReference>
<gene>
    <name evidence="3" type="ORF">I5776_03355</name>
</gene>
<name>A0ABX7E3Y7_9BACI</name>
<evidence type="ECO:0000313" key="4">
    <source>
        <dbReference type="Proteomes" id="UP000595691"/>
    </source>
</evidence>
<dbReference type="InterPro" id="IPR041498">
    <property type="entry name" value="Big_6"/>
</dbReference>
<accession>A0ABX7E3Y7</accession>
<feature type="domain" description="Peptidase C-terminal archaeal/bacterial" evidence="1">
    <location>
        <begin position="65"/>
        <end position="130"/>
    </location>
</feature>
<dbReference type="Pfam" id="PF17936">
    <property type="entry name" value="Big_6"/>
    <property type="match status" value="1"/>
</dbReference>
<reference evidence="3 4" key="1">
    <citation type="submission" date="2020-11" db="EMBL/GenBank/DDBJ databases">
        <title>Taxonomic evaluation of the Bacillus sporothermodurans group of bacteria based on whole genome sequences.</title>
        <authorList>
            <person name="Fiedler G."/>
            <person name="Herbstmann A.-D."/>
            <person name="Doll E."/>
            <person name="Wenning M."/>
            <person name="Brinks E."/>
            <person name="Kabisch J."/>
            <person name="Breitenwieser F."/>
            <person name="Lappann M."/>
            <person name="Boehnlein C."/>
            <person name="Franz C."/>
        </authorList>
    </citation>
    <scope>NUCLEOTIDE SEQUENCE [LARGE SCALE GENOMIC DNA]</scope>
    <source>
        <strain evidence="3 4">JCM 19841</strain>
    </source>
</reference>
<feature type="domain" description="Peptidase C-terminal archaeal/bacterial" evidence="1">
    <location>
        <begin position="186"/>
        <end position="250"/>
    </location>
</feature>
<feature type="domain" description="Peptidase C-terminal archaeal/bacterial" evidence="1">
    <location>
        <begin position="306"/>
        <end position="371"/>
    </location>
</feature>
<feature type="domain" description="Peptidase C-terminal archaeal/bacterial" evidence="1">
    <location>
        <begin position="427"/>
        <end position="492"/>
    </location>
</feature>
<protein>
    <submittedName>
        <fullName evidence="3">Pre-peptidase C-terminal domain-containing protein</fullName>
    </submittedName>
</protein>